<keyword evidence="2" id="KW-0614">Plasmid</keyword>
<dbReference type="AlphaFoldDB" id="A0A0B5NHV7"/>
<name>A0A0B5NHV7_BACTU</name>
<geneLocation type="plasmid" evidence="1 3">
    <name>3</name>
</geneLocation>
<dbReference type="InterPro" id="IPR024556">
    <property type="entry name" value="DUF3599"/>
</dbReference>
<geneLocation type="plasmid" evidence="2 4">
    <name>unnamed1</name>
</geneLocation>
<dbReference type="Pfam" id="PF12206">
    <property type="entry name" value="DUF3599"/>
    <property type="match status" value="1"/>
</dbReference>
<organism evidence="2 4">
    <name type="scientific">Bacillus thuringiensis</name>
    <dbReference type="NCBI Taxonomy" id="1428"/>
    <lineage>
        <taxon>Bacteria</taxon>
        <taxon>Bacillati</taxon>
        <taxon>Bacillota</taxon>
        <taxon>Bacilli</taxon>
        <taxon>Bacillales</taxon>
        <taxon>Bacillaceae</taxon>
        <taxon>Bacillus</taxon>
        <taxon>Bacillus cereus group</taxon>
    </lineage>
</organism>
<dbReference type="EMBL" id="CP053977">
    <property type="protein sequence ID" value="QKH22448.1"/>
    <property type="molecule type" value="Genomic_DNA"/>
</dbReference>
<dbReference type="InterPro" id="IPR038667">
    <property type="entry name" value="XkdH-like_sf"/>
</dbReference>
<sequence>MSLQGMFVHECDVYHLQKETKPGKYGQPGEEVYSYKDTPDIAEQSCYFAENVAVARPIAIQSAPNQLNEQHTRVLFMPGTDIKHNDKIIKKNTNVVYYIRNPFPVVHSLTGEVSHIKATAERKSEPWLAK</sequence>
<dbReference type="Proteomes" id="UP000501107">
    <property type="component" value="Plasmid unnamed1"/>
</dbReference>
<evidence type="ECO:0000313" key="4">
    <source>
        <dbReference type="Proteomes" id="UP000501107"/>
    </source>
</evidence>
<dbReference type="KEGG" id="btw:BF38_6203"/>
<dbReference type="EMBL" id="CP009332">
    <property type="protein sequence ID" value="AJG73601.1"/>
    <property type="molecule type" value="Genomic_DNA"/>
</dbReference>
<evidence type="ECO:0000313" key="3">
    <source>
        <dbReference type="Proteomes" id="UP000031876"/>
    </source>
</evidence>
<protein>
    <submittedName>
        <fullName evidence="2">DUF3599 family protein</fullName>
    </submittedName>
</protein>
<dbReference type="RefSeq" id="WP_000058075.1">
    <property type="nucleotide sequence ID" value="NZ_CP009332.1"/>
</dbReference>
<reference evidence="2 4" key="2">
    <citation type="submission" date="2020-05" db="EMBL/GenBank/DDBJ databases">
        <title>FDA dAtabase for Regulatory Grade micrObial Sequences (FDA-ARGOS): Supporting development and validation of Infectious Disease Dx tests.</title>
        <authorList>
            <person name="Nelson B."/>
            <person name="Plummer A."/>
            <person name="Tallon L."/>
            <person name="Sadzewicz L."/>
            <person name="Zhao X."/>
            <person name="Vavikolanu K."/>
            <person name="Mehta A."/>
            <person name="Aluvathingal J."/>
            <person name="Nadendla S."/>
            <person name="Myers T."/>
            <person name="Yan Y."/>
            <person name="Sichtig H."/>
        </authorList>
    </citation>
    <scope>NUCLEOTIDE SEQUENCE [LARGE SCALE GENOMIC DNA]</scope>
    <source>
        <strain evidence="2 4">FDAARGOS_795</strain>
        <plasmid evidence="2 4">unnamed1</plasmid>
    </source>
</reference>
<evidence type="ECO:0000313" key="1">
    <source>
        <dbReference type="EMBL" id="AJG73601.1"/>
    </source>
</evidence>
<gene>
    <name evidence="1" type="ORF">BF38_6203</name>
    <name evidence="2" type="ORF">FOC89_00240</name>
</gene>
<accession>A0A0B5NHV7</accession>
<dbReference type="Gene3D" id="2.40.10.370">
    <property type="entry name" value="Protein of unknown function DUF3599"/>
    <property type="match status" value="1"/>
</dbReference>
<proteinExistence type="predicted"/>
<reference evidence="1 3" key="1">
    <citation type="journal article" date="2015" name="Genome Announc.">
        <title>Complete genome sequences for 35 biothreat assay-relevant bacillus species.</title>
        <authorList>
            <person name="Johnson S.L."/>
            <person name="Daligault H.E."/>
            <person name="Davenport K.W."/>
            <person name="Jaissle J."/>
            <person name="Frey K.G."/>
            <person name="Ladner J.T."/>
            <person name="Broomall S.M."/>
            <person name="Bishop-Lilly K.A."/>
            <person name="Bruce D.C."/>
            <person name="Gibbons H.S."/>
            <person name="Coyne S.R."/>
            <person name="Lo C.C."/>
            <person name="Meincke L."/>
            <person name="Munk A.C."/>
            <person name="Koroleva G.I."/>
            <person name="Rosenzweig C.N."/>
            <person name="Palacios G.F."/>
            <person name="Redden C.L."/>
            <person name="Minogue T.D."/>
            <person name="Chain P.S."/>
        </authorList>
    </citation>
    <scope>NUCLEOTIDE SEQUENCE [LARGE SCALE GENOMIC DNA]</scope>
    <source>
        <strain evidence="1 3">HD1011</strain>
        <plasmid evidence="1 3">3</plasmid>
    </source>
</reference>
<evidence type="ECO:0000313" key="2">
    <source>
        <dbReference type="EMBL" id="QKH22448.1"/>
    </source>
</evidence>
<dbReference type="Proteomes" id="UP000031876">
    <property type="component" value="Plasmid 3"/>
</dbReference>